<dbReference type="Proteomes" id="UP001367508">
    <property type="component" value="Unassembled WGS sequence"/>
</dbReference>
<accession>A0AAN9L377</accession>
<name>A0AAN9L377_CANGL</name>
<gene>
    <name evidence="2" type="ORF">VNO77_22684</name>
</gene>
<feature type="compositionally biased region" description="Polar residues" evidence="1">
    <location>
        <begin position="65"/>
        <end position="80"/>
    </location>
</feature>
<organism evidence="2 3">
    <name type="scientific">Canavalia gladiata</name>
    <name type="common">Sword bean</name>
    <name type="synonym">Dolichos gladiatus</name>
    <dbReference type="NCBI Taxonomy" id="3824"/>
    <lineage>
        <taxon>Eukaryota</taxon>
        <taxon>Viridiplantae</taxon>
        <taxon>Streptophyta</taxon>
        <taxon>Embryophyta</taxon>
        <taxon>Tracheophyta</taxon>
        <taxon>Spermatophyta</taxon>
        <taxon>Magnoliopsida</taxon>
        <taxon>eudicotyledons</taxon>
        <taxon>Gunneridae</taxon>
        <taxon>Pentapetalae</taxon>
        <taxon>rosids</taxon>
        <taxon>fabids</taxon>
        <taxon>Fabales</taxon>
        <taxon>Fabaceae</taxon>
        <taxon>Papilionoideae</taxon>
        <taxon>50 kb inversion clade</taxon>
        <taxon>NPAAA clade</taxon>
        <taxon>indigoferoid/millettioid clade</taxon>
        <taxon>Phaseoleae</taxon>
        <taxon>Canavalia</taxon>
    </lineage>
</organism>
<dbReference type="EMBL" id="JAYMYQ010000005">
    <property type="protein sequence ID" value="KAK7328572.1"/>
    <property type="molecule type" value="Genomic_DNA"/>
</dbReference>
<evidence type="ECO:0000313" key="2">
    <source>
        <dbReference type="EMBL" id="KAK7328572.1"/>
    </source>
</evidence>
<dbReference type="AlphaFoldDB" id="A0AAN9L377"/>
<comment type="caution">
    <text evidence="2">The sequence shown here is derived from an EMBL/GenBank/DDBJ whole genome shotgun (WGS) entry which is preliminary data.</text>
</comment>
<evidence type="ECO:0000313" key="3">
    <source>
        <dbReference type="Proteomes" id="UP001367508"/>
    </source>
</evidence>
<keyword evidence="3" id="KW-1185">Reference proteome</keyword>
<reference evidence="2 3" key="1">
    <citation type="submission" date="2024-01" db="EMBL/GenBank/DDBJ databases">
        <title>The genomes of 5 underutilized Papilionoideae crops provide insights into root nodulation and disease resistanc.</title>
        <authorList>
            <person name="Jiang F."/>
        </authorList>
    </citation>
    <scope>NUCLEOTIDE SEQUENCE [LARGE SCALE GENOMIC DNA]</scope>
    <source>
        <strain evidence="2">LVBAO_FW01</strain>
        <tissue evidence="2">Leaves</tissue>
    </source>
</reference>
<sequence length="120" mass="13237">MPLPTLEDDHVTYLHKLYEDSESTPHYRSSPCCCSEDIGLLACDVDQILLHQGNVIHPLMETTRRCSSNSETTRPGSSKPNGAEFDPQLVMESPTILSPSLSSFLGHIQPSLPRVSHGFC</sequence>
<evidence type="ECO:0000256" key="1">
    <source>
        <dbReference type="SAM" id="MobiDB-lite"/>
    </source>
</evidence>
<protein>
    <submittedName>
        <fullName evidence="2">Uncharacterized protein</fullName>
    </submittedName>
</protein>
<feature type="region of interest" description="Disordered" evidence="1">
    <location>
        <begin position="64"/>
        <end position="88"/>
    </location>
</feature>
<proteinExistence type="predicted"/>